<dbReference type="InterPro" id="IPR029064">
    <property type="entry name" value="Ribosomal_eL30-like_sf"/>
</dbReference>
<dbReference type="InterPro" id="IPR001537">
    <property type="entry name" value="SpoU_MeTrfase"/>
</dbReference>
<evidence type="ECO:0000256" key="1">
    <source>
        <dbReference type="ARBA" id="ARBA00007228"/>
    </source>
</evidence>
<dbReference type="InterPro" id="IPR013123">
    <property type="entry name" value="SpoU_subst-bd"/>
</dbReference>
<proteinExistence type="inferred from homology"/>
<accession>A0A4Y9FD11</accession>
<dbReference type="AlphaFoldDB" id="A0A4Y9FD11"/>
<evidence type="ECO:0000259" key="4">
    <source>
        <dbReference type="SMART" id="SM00967"/>
    </source>
</evidence>
<dbReference type="RefSeq" id="WP_135260163.1">
    <property type="nucleotide sequence ID" value="NZ_JAKEDU010000010.1"/>
</dbReference>
<evidence type="ECO:0000256" key="2">
    <source>
        <dbReference type="ARBA" id="ARBA00022603"/>
    </source>
</evidence>
<gene>
    <name evidence="5" type="ORF">E0687_06280</name>
</gene>
<dbReference type="GO" id="GO:0032259">
    <property type="term" value="P:methylation"/>
    <property type="evidence" value="ECO:0007669"/>
    <property type="project" value="UniProtKB-KW"/>
</dbReference>
<evidence type="ECO:0000313" key="6">
    <source>
        <dbReference type="Proteomes" id="UP000297668"/>
    </source>
</evidence>
<dbReference type="InterPro" id="IPR051259">
    <property type="entry name" value="rRNA_Methyltransferase"/>
</dbReference>
<evidence type="ECO:0000256" key="3">
    <source>
        <dbReference type="ARBA" id="ARBA00022679"/>
    </source>
</evidence>
<dbReference type="Pfam" id="PF22435">
    <property type="entry name" value="MRM3-like_sub_bind"/>
    <property type="match status" value="1"/>
</dbReference>
<evidence type="ECO:0000313" key="5">
    <source>
        <dbReference type="EMBL" id="TFU26403.1"/>
    </source>
</evidence>
<dbReference type="PANTHER" id="PTHR43191:SF2">
    <property type="entry name" value="RRNA METHYLTRANSFERASE 3, MITOCHONDRIAL"/>
    <property type="match status" value="1"/>
</dbReference>
<organism evidence="5 6">
    <name type="scientific">Thermus tengchongensis</name>
    <dbReference type="NCBI Taxonomy" id="1214928"/>
    <lineage>
        <taxon>Bacteria</taxon>
        <taxon>Thermotogati</taxon>
        <taxon>Deinococcota</taxon>
        <taxon>Deinococci</taxon>
        <taxon>Thermales</taxon>
        <taxon>Thermaceae</taxon>
        <taxon>Thermus</taxon>
    </lineage>
</organism>
<dbReference type="CDD" id="cd18104">
    <property type="entry name" value="SpoU-like_RNA-MTase"/>
    <property type="match status" value="1"/>
</dbReference>
<dbReference type="InterPro" id="IPR029028">
    <property type="entry name" value="Alpha/beta_knot_MTases"/>
</dbReference>
<dbReference type="InterPro" id="IPR029026">
    <property type="entry name" value="tRNA_m1G_MTases_N"/>
</dbReference>
<dbReference type="Gene3D" id="3.40.1280.10">
    <property type="match status" value="1"/>
</dbReference>
<dbReference type="SUPFAM" id="SSF75217">
    <property type="entry name" value="alpha/beta knot"/>
    <property type="match status" value="1"/>
</dbReference>
<comment type="caution">
    <text evidence="5">The sequence shown here is derived from an EMBL/GenBank/DDBJ whole genome shotgun (WGS) entry which is preliminary data.</text>
</comment>
<dbReference type="InterPro" id="IPR053888">
    <property type="entry name" value="MRM3-like_sub_bind"/>
</dbReference>
<dbReference type="Proteomes" id="UP000297668">
    <property type="component" value="Unassembled WGS sequence"/>
</dbReference>
<keyword evidence="2 5" id="KW-0489">Methyltransferase</keyword>
<reference evidence="5 6" key="1">
    <citation type="submission" date="2019-03" db="EMBL/GenBank/DDBJ databases">
        <title>Thermus tengchongensis species for the arsenic transformation mechanism.</title>
        <authorList>
            <person name="Yuan G.C."/>
        </authorList>
    </citation>
    <scope>NUCLEOTIDE SEQUENCE [LARGE SCALE GENOMIC DNA]</scope>
    <source>
        <strain evidence="5 6">15W</strain>
    </source>
</reference>
<dbReference type="EMBL" id="SJZF01000009">
    <property type="protein sequence ID" value="TFU26403.1"/>
    <property type="molecule type" value="Genomic_DNA"/>
</dbReference>
<dbReference type="Pfam" id="PF00588">
    <property type="entry name" value="SpoU_methylase"/>
    <property type="match status" value="1"/>
</dbReference>
<dbReference type="SUPFAM" id="SSF55315">
    <property type="entry name" value="L30e-like"/>
    <property type="match status" value="1"/>
</dbReference>
<feature type="domain" description="RNA 2-O ribose methyltransferase substrate binding" evidence="4">
    <location>
        <begin position="30"/>
        <end position="99"/>
    </location>
</feature>
<protein>
    <submittedName>
        <fullName evidence="5">RNA methyltransferase</fullName>
    </submittedName>
</protein>
<dbReference type="GO" id="GO:0008173">
    <property type="term" value="F:RNA methyltransferase activity"/>
    <property type="evidence" value="ECO:0007669"/>
    <property type="project" value="InterPro"/>
</dbReference>
<dbReference type="Gene3D" id="3.30.1330.30">
    <property type="match status" value="1"/>
</dbReference>
<dbReference type="GO" id="GO:0005737">
    <property type="term" value="C:cytoplasm"/>
    <property type="evidence" value="ECO:0007669"/>
    <property type="project" value="UniProtKB-ARBA"/>
</dbReference>
<dbReference type="PANTHER" id="PTHR43191">
    <property type="entry name" value="RRNA METHYLTRANSFERASE 3"/>
    <property type="match status" value="1"/>
</dbReference>
<comment type="similarity">
    <text evidence="1">Belongs to the class IV-like SAM-binding methyltransferase superfamily. RNA methyltransferase TrmH family.</text>
</comment>
<name>A0A4Y9FD11_9DEIN</name>
<dbReference type="SMART" id="SM00967">
    <property type="entry name" value="SpoU_sub_bind"/>
    <property type="match status" value="1"/>
</dbReference>
<dbReference type="GO" id="GO:0006396">
    <property type="term" value="P:RNA processing"/>
    <property type="evidence" value="ECO:0007669"/>
    <property type="project" value="InterPro"/>
</dbReference>
<dbReference type="GO" id="GO:0003723">
    <property type="term" value="F:RNA binding"/>
    <property type="evidence" value="ECO:0007669"/>
    <property type="project" value="InterPro"/>
</dbReference>
<sequence length="270" mass="29627">MRIQSPANPRVKALAALKERKERERAGLFLVEGRREVERALRAGLQLETLLLGPKATPEDQALVGSAPILELSQEAMERVSVRENPPPVIGVFRLPHKTLKEVRLPQNPLVLVLLGLEKPGNLGAILRSADGAGVDLVLVAEGVDLYSPQVIRNSTGVVFSLPVYPASEGEAARFLEQRGLLLVAATPKGERIYWEEDYRRGVAFLLGAEDEGLPEAWLRRAQTRVRIPMRGVADSLNVSVSAALLLYEAQRQRSLNLRTPFAAFPPTSP</sequence>
<keyword evidence="3 5" id="KW-0808">Transferase</keyword>